<comment type="pathway">
    <text evidence="6 16">Amino-acid biosynthesis; L-tryptophan biosynthesis; L-tryptophan from chorismate: step 1/5.</text>
</comment>
<keyword evidence="14" id="KW-0511">Multifunctional enzyme</keyword>
<evidence type="ECO:0000259" key="20">
    <source>
        <dbReference type="Pfam" id="PF00697"/>
    </source>
</evidence>
<dbReference type="SUPFAM" id="SSF51366">
    <property type="entry name" value="Ribulose-phoshate binding barrel"/>
    <property type="match status" value="2"/>
</dbReference>
<evidence type="ECO:0000256" key="7">
    <source>
        <dbReference type="ARBA" id="ARBA00022605"/>
    </source>
</evidence>
<feature type="compositionally biased region" description="Polar residues" evidence="17">
    <location>
        <begin position="593"/>
        <end position="603"/>
    </location>
</feature>
<dbReference type="UniPathway" id="UPA00035">
    <property type="reaction ID" value="UER00040"/>
</dbReference>
<dbReference type="InterPro" id="IPR016302">
    <property type="entry name" value="Anthranilate_synth_II"/>
</dbReference>
<dbReference type="CDD" id="cd00405">
    <property type="entry name" value="PRAI"/>
    <property type="match status" value="1"/>
</dbReference>
<dbReference type="GO" id="GO:0000162">
    <property type="term" value="P:L-tryptophan biosynthetic process"/>
    <property type="evidence" value="ECO:0007669"/>
    <property type="project" value="UniProtKB-UniRule"/>
</dbReference>
<dbReference type="GO" id="GO:0004049">
    <property type="term" value="F:anthranilate synthase activity"/>
    <property type="evidence" value="ECO:0007669"/>
    <property type="project" value="UniProtKB-UniRule"/>
</dbReference>
<evidence type="ECO:0000256" key="5">
    <source>
        <dbReference type="ARBA" id="ARBA00004696"/>
    </source>
</evidence>
<dbReference type="FunFam" id="3.20.20.70:FF:000136">
    <property type="entry name" value="Multifunctional tryptophan biosynthesis protein"/>
    <property type="match status" value="1"/>
</dbReference>
<evidence type="ECO:0000313" key="21">
    <source>
        <dbReference type="EMBL" id="OCF31955.1"/>
    </source>
</evidence>
<evidence type="ECO:0000256" key="11">
    <source>
        <dbReference type="ARBA" id="ARBA00023141"/>
    </source>
</evidence>
<evidence type="ECO:0000256" key="8">
    <source>
        <dbReference type="ARBA" id="ARBA00022793"/>
    </source>
</evidence>
<comment type="function">
    <text evidence="3 16">Trifunctional enzyme bearing the Gln amidotransferase (GATase) domain of anthranilate synthase, indole-glycerolphosphate synthase, and phosphoribosylanthranilate isomerase activities.</text>
</comment>
<evidence type="ECO:0000256" key="14">
    <source>
        <dbReference type="ARBA" id="ARBA00023268"/>
    </source>
</evidence>
<evidence type="ECO:0000256" key="2">
    <source>
        <dbReference type="ARBA" id="ARBA00001633"/>
    </source>
</evidence>
<evidence type="ECO:0000256" key="4">
    <source>
        <dbReference type="ARBA" id="ARBA00004664"/>
    </source>
</evidence>
<dbReference type="InterPro" id="IPR013798">
    <property type="entry name" value="Indole-3-glycerol_P_synth_dom"/>
</dbReference>
<dbReference type="InterPro" id="IPR013785">
    <property type="entry name" value="Aldolase_TIM"/>
</dbReference>
<feature type="domain" description="Glutamine amidotransferase" evidence="18">
    <location>
        <begin position="5"/>
        <end position="193"/>
    </location>
</feature>
<reference evidence="21 22" key="1">
    <citation type="submission" date="2013-07" db="EMBL/GenBank/DDBJ databases">
        <title>The Genome Sequence of Cryptococcus heveanensis BCC8398.</title>
        <authorList>
            <consortium name="The Broad Institute Genome Sequencing Platform"/>
            <person name="Cuomo C."/>
            <person name="Litvintseva A."/>
            <person name="Chen Y."/>
            <person name="Heitman J."/>
            <person name="Sun S."/>
            <person name="Springer D."/>
            <person name="Dromer F."/>
            <person name="Young S.K."/>
            <person name="Zeng Q."/>
            <person name="Gargeya S."/>
            <person name="Fitzgerald M."/>
            <person name="Abouelleil A."/>
            <person name="Alvarado L."/>
            <person name="Berlin A.M."/>
            <person name="Chapman S.B."/>
            <person name="Dewar J."/>
            <person name="Goldberg J."/>
            <person name="Griggs A."/>
            <person name="Gujja S."/>
            <person name="Hansen M."/>
            <person name="Howarth C."/>
            <person name="Imamovic A."/>
            <person name="Larimer J."/>
            <person name="McCowan C."/>
            <person name="Murphy C."/>
            <person name="Pearson M."/>
            <person name="Priest M."/>
            <person name="Roberts A."/>
            <person name="Saif S."/>
            <person name="Shea T."/>
            <person name="Sykes S."/>
            <person name="Wortman J."/>
            <person name="Nusbaum C."/>
            <person name="Birren B."/>
        </authorList>
    </citation>
    <scope>NUCLEOTIDE SEQUENCE [LARGE SCALE GENOMIC DNA]</scope>
    <source>
        <strain evidence="21 22">BCC8398</strain>
    </source>
</reference>
<dbReference type="OrthoDB" id="524799at2759"/>
<dbReference type="PROSITE" id="PS00614">
    <property type="entry name" value="IGPS"/>
    <property type="match status" value="1"/>
</dbReference>
<evidence type="ECO:0000256" key="10">
    <source>
        <dbReference type="ARBA" id="ARBA00022962"/>
    </source>
</evidence>
<evidence type="ECO:0000259" key="18">
    <source>
        <dbReference type="Pfam" id="PF00117"/>
    </source>
</evidence>
<dbReference type="InterPro" id="IPR017926">
    <property type="entry name" value="GATASE"/>
</dbReference>
<protein>
    <recommendedName>
        <fullName evidence="16">Multifunctional tryptophan biosynthesis protein</fullName>
    </recommendedName>
    <domain>
        <recommendedName>
            <fullName evidence="16">Anthranilate synthase component 2</fullName>
            <shortName evidence="16">AS</shortName>
            <ecNumber evidence="16">4.1.3.27</ecNumber>
        </recommendedName>
        <alternativeName>
            <fullName evidence="16">Anthranilate synthase, glutamine amidotransferase component</fullName>
        </alternativeName>
    </domain>
    <domain>
        <recommendedName>
            <fullName evidence="16">Indole-3-glycerol phosphate synthase</fullName>
            <shortName evidence="16">IGPS</shortName>
            <ecNumber evidence="16">4.1.1.48</ecNumber>
        </recommendedName>
    </domain>
    <domain>
        <recommendedName>
            <fullName evidence="16">N-(5'-phosphoribosyl)anthranilate isomerase</fullName>
            <shortName evidence="16">PRAI</shortName>
            <ecNumber evidence="16">5.3.1.24</ecNumber>
        </recommendedName>
    </domain>
</protein>
<keyword evidence="22" id="KW-1185">Reference proteome</keyword>
<dbReference type="EC" id="4.1.1.48" evidence="16"/>
<dbReference type="PANTHER" id="PTHR22854">
    <property type="entry name" value="TRYPTOPHAN BIOSYNTHESIS PROTEIN"/>
    <property type="match status" value="1"/>
</dbReference>
<comment type="catalytic activity">
    <reaction evidence="1 16">
        <text>N-(5-phospho-beta-D-ribosyl)anthranilate = 1-(2-carboxyphenylamino)-1-deoxy-D-ribulose 5-phosphate</text>
        <dbReference type="Rhea" id="RHEA:21540"/>
        <dbReference type="ChEBI" id="CHEBI:18277"/>
        <dbReference type="ChEBI" id="CHEBI:58613"/>
        <dbReference type="EC" id="5.3.1.24"/>
    </reaction>
</comment>
<dbReference type="GO" id="GO:0004425">
    <property type="term" value="F:indole-3-glycerol-phosphate synthase activity"/>
    <property type="evidence" value="ECO:0007669"/>
    <property type="project" value="UniProtKB-UniRule"/>
</dbReference>
<dbReference type="EC" id="4.1.3.27" evidence="16"/>
<proteinExistence type="inferred from homology"/>
<dbReference type="FunFam" id="3.40.50.880:FF:000031">
    <property type="entry name" value="Multifunctional tryptophan biosynthesis protein"/>
    <property type="match status" value="1"/>
</dbReference>
<dbReference type="EMBL" id="KI669511">
    <property type="protein sequence ID" value="OCF31955.1"/>
    <property type="molecule type" value="Genomic_DNA"/>
</dbReference>
<dbReference type="SUPFAM" id="SSF52317">
    <property type="entry name" value="Class I glutamine amidotransferase-like"/>
    <property type="match status" value="1"/>
</dbReference>
<organism evidence="21 22">
    <name type="scientific">Kwoniella heveanensis BCC8398</name>
    <dbReference type="NCBI Taxonomy" id="1296120"/>
    <lineage>
        <taxon>Eukaryota</taxon>
        <taxon>Fungi</taxon>
        <taxon>Dikarya</taxon>
        <taxon>Basidiomycota</taxon>
        <taxon>Agaricomycotina</taxon>
        <taxon>Tremellomycetes</taxon>
        <taxon>Tremellales</taxon>
        <taxon>Cryptococcaceae</taxon>
        <taxon>Kwoniella</taxon>
    </lineage>
</organism>
<evidence type="ECO:0000256" key="12">
    <source>
        <dbReference type="ARBA" id="ARBA00023235"/>
    </source>
</evidence>
<dbReference type="InterPro" id="IPR011060">
    <property type="entry name" value="RibuloseP-bd_barrel"/>
</dbReference>
<evidence type="ECO:0000256" key="9">
    <source>
        <dbReference type="ARBA" id="ARBA00022822"/>
    </source>
</evidence>
<name>A0A1B9GM64_9TREE</name>
<dbReference type="InterPro" id="IPR001468">
    <property type="entry name" value="Indole-3-GlycerolPSynthase_CS"/>
</dbReference>
<gene>
    <name evidence="21" type="ORF">I316_06338</name>
</gene>
<keyword evidence="13 16" id="KW-0456">Lyase</keyword>
<evidence type="ECO:0000256" key="17">
    <source>
        <dbReference type="SAM" id="MobiDB-lite"/>
    </source>
</evidence>
<dbReference type="InterPro" id="IPR045186">
    <property type="entry name" value="Indole-3-glycerol_P_synth"/>
</dbReference>
<comment type="catalytic activity">
    <reaction evidence="15 16">
        <text>chorismate + L-glutamine = anthranilate + pyruvate + L-glutamate + H(+)</text>
        <dbReference type="Rhea" id="RHEA:21732"/>
        <dbReference type="ChEBI" id="CHEBI:15361"/>
        <dbReference type="ChEBI" id="CHEBI:15378"/>
        <dbReference type="ChEBI" id="CHEBI:16567"/>
        <dbReference type="ChEBI" id="CHEBI:29748"/>
        <dbReference type="ChEBI" id="CHEBI:29985"/>
        <dbReference type="ChEBI" id="CHEBI:58359"/>
        <dbReference type="EC" id="4.1.3.27"/>
    </reaction>
</comment>
<sequence>MGFTLLVDNYDSFTWNIYADLATCGGNPVVIRNDKITLPEIEEMFAVGDLERIVISPGPGHPRTDSGISRDVISWGIGKLPILGVCMGLECIVDLLGGEIGYAGEIKHGKTSLVEHDGLGIFHDLPPLLSSVRYHSLSASLLSLPKTLQVTSTTQESGVIMGVRHRSATVEAVQYHPESCISEGGKGLMANFLKLKGGEWGGENAWCGVPAQGQEEAELGEKEELEKQPTANGILQEASISEAKKGKASAAPSLPTILNQIHAQRLLDVEASSSTLATTPANISTSLTLHTSPPLINFLQRIHDTPHTAVMAEIKRASPSKGDIAPLASAPAQALKYALAGASVISVLTEPKWFKGSLVDMLAVRQAVDSLPNRPAILRKDFILSKYMIDEARLYGADTVLLIVAMLEPAQLKELYNYSVSKGMEPLVEVNNPTELTLALEIGAKVIGVNNRNLHDFNVDMSTTSRVNAALNGRDVVLCALSGISSHADVEKYVKEGVRAVLVGEALMRAENTQQFLRDLIGLPPVQSLQSAGANPLVKICGIRSVDDAKIAIQAGADLLGVILVPGAKRRISFDVAREIAEEVQSARRSKSKSSPNGDSIQSTHERSTSSEPWFTSHARRLTSRRKPLLVGVFQNQSLDDILDAVDEIGLDIVQLHGDEPQGWAKFIPVPVIKVFRVSQDGTISGGQINRPGQNNFVLLDAGSAAGAGGGEGKSFPWEHAKRVIEQGEVGTTSFPLPVILAGGLDPDNVKRAIQEIGDKGVVCVDVSSGVELSSGVGKDKNKVEAFVRAVKGQ</sequence>
<keyword evidence="12 16" id="KW-0413">Isomerase</keyword>
<dbReference type="STRING" id="1296120.A0A1B9GM64"/>
<evidence type="ECO:0000256" key="13">
    <source>
        <dbReference type="ARBA" id="ARBA00023239"/>
    </source>
</evidence>
<keyword evidence="8 16" id="KW-0210">Decarboxylase</keyword>
<dbReference type="InterPro" id="IPR029062">
    <property type="entry name" value="Class_I_gatase-like"/>
</dbReference>
<comment type="pathway">
    <text evidence="4 16">Amino-acid biosynthesis; L-tryptophan biosynthesis; L-tryptophan from chorismate: step 3/5.</text>
</comment>
<evidence type="ECO:0000313" key="22">
    <source>
        <dbReference type="Proteomes" id="UP000092666"/>
    </source>
</evidence>
<feature type="domain" description="N-(5'phosphoribosyl) anthranilate isomerase (PRAI)" evidence="20">
    <location>
        <begin position="600"/>
        <end position="789"/>
    </location>
</feature>
<dbReference type="AlphaFoldDB" id="A0A1B9GM64"/>
<dbReference type="PRINTS" id="PR00096">
    <property type="entry name" value="GATASE"/>
</dbReference>
<dbReference type="InterPro" id="IPR001240">
    <property type="entry name" value="PRAI_dom"/>
</dbReference>
<evidence type="ECO:0000256" key="6">
    <source>
        <dbReference type="ARBA" id="ARBA00004873"/>
    </source>
</evidence>
<dbReference type="CDD" id="cd00331">
    <property type="entry name" value="IGPS"/>
    <property type="match status" value="1"/>
</dbReference>
<accession>A0A1B9GM64</accession>
<dbReference type="Pfam" id="PF00697">
    <property type="entry name" value="PRAI"/>
    <property type="match status" value="1"/>
</dbReference>
<evidence type="ECO:0000256" key="16">
    <source>
        <dbReference type="PIRNR" id="PIRNR001382"/>
    </source>
</evidence>
<dbReference type="Pfam" id="PF00218">
    <property type="entry name" value="IGPS"/>
    <property type="match status" value="1"/>
</dbReference>
<dbReference type="EC" id="5.3.1.24" evidence="16"/>
<dbReference type="PANTHER" id="PTHR22854:SF2">
    <property type="entry name" value="INDOLE-3-GLYCEROL-PHOSPHATE SYNTHASE"/>
    <property type="match status" value="1"/>
</dbReference>
<dbReference type="InterPro" id="IPR006221">
    <property type="entry name" value="TrpG/PapA_dom"/>
</dbReference>
<feature type="domain" description="Indole-3-glycerol phosphate synthase" evidence="19">
    <location>
        <begin position="258"/>
        <end position="520"/>
    </location>
</feature>
<dbReference type="Gene3D" id="3.40.50.880">
    <property type="match status" value="1"/>
</dbReference>
<dbReference type="CDD" id="cd01743">
    <property type="entry name" value="GATase1_Anthranilate_Synthase"/>
    <property type="match status" value="1"/>
</dbReference>
<evidence type="ECO:0000259" key="19">
    <source>
        <dbReference type="Pfam" id="PF00218"/>
    </source>
</evidence>
<dbReference type="PRINTS" id="PR00097">
    <property type="entry name" value="ANTSNTHASEII"/>
</dbReference>
<keyword evidence="10" id="KW-0315">Glutamine amidotransferase</keyword>
<evidence type="ECO:0000256" key="15">
    <source>
        <dbReference type="ARBA" id="ARBA00047683"/>
    </source>
</evidence>
<dbReference type="NCBIfam" id="TIGR00566">
    <property type="entry name" value="trpG_papA"/>
    <property type="match status" value="1"/>
</dbReference>
<keyword evidence="11 16" id="KW-0057">Aromatic amino acid biosynthesis</keyword>
<comment type="catalytic activity">
    <reaction evidence="2 16">
        <text>1-(2-carboxyphenylamino)-1-deoxy-D-ribulose 5-phosphate + H(+) = (1S,2R)-1-C-(indol-3-yl)glycerol 3-phosphate + CO2 + H2O</text>
        <dbReference type="Rhea" id="RHEA:23476"/>
        <dbReference type="ChEBI" id="CHEBI:15377"/>
        <dbReference type="ChEBI" id="CHEBI:15378"/>
        <dbReference type="ChEBI" id="CHEBI:16526"/>
        <dbReference type="ChEBI" id="CHEBI:58613"/>
        <dbReference type="ChEBI" id="CHEBI:58866"/>
        <dbReference type="EC" id="4.1.1.48"/>
    </reaction>
</comment>
<dbReference type="Pfam" id="PF00117">
    <property type="entry name" value="GATase"/>
    <property type="match status" value="1"/>
</dbReference>
<keyword evidence="9 16" id="KW-0822">Tryptophan biosynthesis</keyword>
<dbReference type="PROSITE" id="PS51273">
    <property type="entry name" value="GATASE_TYPE_1"/>
    <property type="match status" value="1"/>
</dbReference>
<evidence type="ECO:0000256" key="1">
    <source>
        <dbReference type="ARBA" id="ARBA00001164"/>
    </source>
</evidence>
<keyword evidence="7 16" id="KW-0028">Amino-acid biosynthesis</keyword>
<dbReference type="Proteomes" id="UP000092666">
    <property type="component" value="Unassembled WGS sequence"/>
</dbReference>
<reference evidence="22" key="2">
    <citation type="submission" date="2013-12" db="EMBL/GenBank/DDBJ databases">
        <title>Evolution of pathogenesis and genome organization in the Tremellales.</title>
        <authorList>
            <person name="Cuomo C."/>
            <person name="Litvintseva A."/>
            <person name="Heitman J."/>
            <person name="Chen Y."/>
            <person name="Sun S."/>
            <person name="Springer D."/>
            <person name="Dromer F."/>
            <person name="Young S."/>
            <person name="Zeng Q."/>
            <person name="Chapman S."/>
            <person name="Gujja S."/>
            <person name="Saif S."/>
            <person name="Birren B."/>
        </authorList>
    </citation>
    <scope>NUCLEOTIDE SEQUENCE [LARGE SCALE GENOMIC DNA]</scope>
    <source>
        <strain evidence="22">BCC8398</strain>
    </source>
</reference>
<feature type="region of interest" description="Disordered" evidence="17">
    <location>
        <begin position="585"/>
        <end position="615"/>
    </location>
</feature>
<dbReference type="PIRSF" id="PIRSF001382">
    <property type="entry name" value="TrpG-trpC-trpF"/>
    <property type="match status" value="1"/>
</dbReference>
<comment type="pathway">
    <text evidence="5 16">Amino-acid biosynthesis; L-tryptophan biosynthesis; L-tryptophan from chorismate: step 4/5.</text>
</comment>
<dbReference type="GO" id="GO:0004640">
    <property type="term" value="F:phosphoribosylanthranilate isomerase activity"/>
    <property type="evidence" value="ECO:0007669"/>
    <property type="project" value="UniProtKB-UniRule"/>
</dbReference>
<evidence type="ECO:0000256" key="3">
    <source>
        <dbReference type="ARBA" id="ARBA00003272"/>
    </source>
</evidence>
<dbReference type="HAMAP" id="MF_00135">
    <property type="entry name" value="PRAI"/>
    <property type="match status" value="1"/>
</dbReference>
<dbReference type="Gene3D" id="3.20.20.70">
    <property type="entry name" value="Aldolase class I"/>
    <property type="match status" value="2"/>
</dbReference>